<feature type="compositionally biased region" description="Polar residues" evidence="1">
    <location>
        <begin position="66"/>
        <end position="80"/>
    </location>
</feature>
<evidence type="ECO:0000313" key="6">
    <source>
        <dbReference type="Proteomes" id="UP000663873"/>
    </source>
</evidence>
<accession>A0A822ESU0</accession>
<feature type="compositionally biased region" description="Basic and acidic residues" evidence="1">
    <location>
        <begin position="42"/>
        <end position="54"/>
    </location>
</feature>
<dbReference type="EMBL" id="CAJOBP010084916">
    <property type="protein sequence ID" value="CAF4927127.1"/>
    <property type="molecule type" value="Genomic_DNA"/>
</dbReference>
<keyword evidence="6" id="KW-1185">Reference proteome</keyword>
<name>A0A822ESU0_9BILA</name>
<feature type="non-terminal residue" evidence="4">
    <location>
        <position position="80"/>
    </location>
</feature>
<reference evidence="4" key="1">
    <citation type="submission" date="2021-02" db="EMBL/GenBank/DDBJ databases">
        <authorList>
            <person name="Nowell W R."/>
        </authorList>
    </citation>
    <scope>NUCLEOTIDE SEQUENCE</scope>
</reference>
<feature type="non-terminal residue" evidence="4">
    <location>
        <position position="1"/>
    </location>
</feature>
<dbReference type="EMBL" id="CAJOBR010074352">
    <property type="protein sequence ID" value="CAF5108462.1"/>
    <property type="molecule type" value="Genomic_DNA"/>
</dbReference>
<dbReference type="EMBL" id="CAJOBP010095943">
    <property type="protein sequence ID" value="CAF4962320.1"/>
    <property type="molecule type" value="Genomic_DNA"/>
</dbReference>
<evidence type="ECO:0000313" key="3">
    <source>
        <dbReference type="EMBL" id="CAF4962320.1"/>
    </source>
</evidence>
<evidence type="ECO:0000313" key="5">
    <source>
        <dbReference type="Proteomes" id="UP000663848"/>
    </source>
</evidence>
<organism evidence="4 5">
    <name type="scientific">Rotaria socialis</name>
    <dbReference type="NCBI Taxonomy" id="392032"/>
    <lineage>
        <taxon>Eukaryota</taxon>
        <taxon>Metazoa</taxon>
        <taxon>Spiralia</taxon>
        <taxon>Gnathifera</taxon>
        <taxon>Rotifera</taxon>
        <taxon>Eurotatoria</taxon>
        <taxon>Bdelloidea</taxon>
        <taxon>Philodinida</taxon>
        <taxon>Philodinidae</taxon>
        <taxon>Rotaria</taxon>
    </lineage>
</organism>
<dbReference type="AlphaFoldDB" id="A0A822ESU0"/>
<dbReference type="Proteomes" id="UP000663848">
    <property type="component" value="Unassembled WGS sequence"/>
</dbReference>
<sequence length="80" mass="9669">DTYSSNKYNQYHYGVASYLHQPYHASSPDFETRLRSYSNRDVRVPLKEQANDYRDYDDDKADEYNRSNLIDNSHYTKYRS</sequence>
<gene>
    <name evidence="4" type="ORF">QYT958_LOCUS45261</name>
    <name evidence="2" type="ORF">UJA718_LOCUS46700</name>
    <name evidence="3" type="ORF">UJA718_LOCUS48313</name>
</gene>
<proteinExistence type="predicted"/>
<evidence type="ECO:0000313" key="4">
    <source>
        <dbReference type="EMBL" id="CAF5108462.1"/>
    </source>
</evidence>
<evidence type="ECO:0000313" key="2">
    <source>
        <dbReference type="EMBL" id="CAF4927127.1"/>
    </source>
</evidence>
<dbReference type="Proteomes" id="UP000663873">
    <property type="component" value="Unassembled WGS sequence"/>
</dbReference>
<feature type="region of interest" description="Disordered" evidence="1">
    <location>
        <begin position="42"/>
        <end position="80"/>
    </location>
</feature>
<comment type="caution">
    <text evidence="4">The sequence shown here is derived from an EMBL/GenBank/DDBJ whole genome shotgun (WGS) entry which is preliminary data.</text>
</comment>
<evidence type="ECO:0000256" key="1">
    <source>
        <dbReference type="SAM" id="MobiDB-lite"/>
    </source>
</evidence>
<protein>
    <submittedName>
        <fullName evidence="4">Uncharacterized protein</fullName>
    </submittedName>
</protein>